<name>A0A7T0FZ98_9BACT</name>
<proteinExistence type="predicted"/>
<dbReference type="InterPro" id="IPR011990">
    <property type="entry name" value="TPR-like_helical_dom_sf"/>
</dbReference>
<dbReference type="Gene3D" id="1.25.40.10">
    <property type="entry name" value="Tetratricopeptide repeat domain"/>
    <property type="match status" value="1"/>
</dbReference>
<dbReference type="SUPFAM" id="SSF48452">
    <property type="entry name" value="TPR-like"/>
    <property type="match status" value="1"/>
</dbReference>
<protein>
    <recommendedName>
        <fullName evidence="3">Tetratricopeptide repeat protein</fullName>
    </recommendedName>
</protein>
<dbReference type="Proteomes" id="UP000594688">
    <property type="component" value="Chromosome"/>
</dbReference>
<evidence type="ECO:0000313" key="1">
    <source>
        <dbReference type="EMBL" id="QPJ60930.1"/>
    </source>
</evidence>
<gene>
    <name evidence="1" type="ORF">G3M70_03100</name>
</gene>
<reference evidence="1 2" key="1">
    <citation type="submission" date="2020-02" db="EMBL/GenBank/DDBJ databases">
        <title>Genomic and physiological characterization of two novel Nitrospinaceae genera.</title>
        <authorList>
            <person name="Mueller A.J."/>
            <person name="Jung M.-Y."/>
            <person name="Strachan C.R."/>
            <person name="Herbold C.W."/>
            <person name="Kirkegaard R.H."/>
            <person name="Daims H."/>
        </authorList>
    </citation>
    <scope>NUCLEOTIDE SEQUENCE [LARGE SCALE GENOMIC DNA]</scope>
    <source>
        <strain evidence="1">EB</strain>
    </source>
</reference>
<accession>A0A7T0FZ98</accession>
<dbReference type="AlphaFoldDB" id="A0A7T0FZ98"/>
<evidence type="ECO:0008006" key="3">
    <source>
        <dbReference type="Google" id="ProtNLM"/>
    </source>
</evidence>
<organism evidence="1 2">
    <name type="scientific">Candidatus Nitronauta litoralis</name>
    <dbReference type="NCBI Taxonomy" id="2705533"/>
    <lineage>
        <taxon>Bacteria</taxon>
        <taxon>Pseudomonadati</taxon>
        <taxon>Nitrospinota/Tectimicrobiota group</taxon>
        <taxon>Nitrospinota</taxon>
        <taxon>Nitrospinia</taxon>
        <taxon>Nitrospinales</taxon>
        <taxon>Nitrospinaceae</taxon>
        <taxon>Candidatus Nitronauta</taxon>
    </lineage>
</organism>
<dbReference type="EMBL" id="CP048685">
    <property type="protein sequence ID" value="QPJ60930.1"/>
    <property type="molecule type" value="Genomic_DNA"/>
</dbReference>
<evidence type="ECO:0000313" key="2">
    <source>
        <dbReference type="Proteomes" id="UP000594688"/>
    </source>
</evidence>
<sequence>MLSSGSIRTRDLFRRLSFRMGRLCFPALEPVNVFLENWKPEVRRHFDQAIRSLEKDNIAVALLNLNMVLSLRPNHFLARVYRGRIYLRELQYRLASEDFLKANKISPFRFTHYGLYREYLNSVTEGMGSLGNTMANRFRQSLQNTPPALEISPDSDALEIPEQVESQSEIDCYLESVNSAEEMDLTQEEAFKFQNMGSITEEELGETDWDALIRKLST</sequence>
<dbReference type="KEGG" id="nli:G3M70_03100"/>